<feature type="compositionally biased region" description="Low complexity" evidence="1">
    <location>
        <begin position="166"/>
        <end position="181"/>
    </location>
</feature>
<protein>
    <submittedName>
        <fullName evidence="2">Uncharacterized protein</fullName>
    </submittedName>
</protein>
<evidence type="ECO:0000256" key="1">
    <source>
        <dbReference type="SAM" id="MobiDB-lite"/>
    </source>
</evidence>
<organism evidence="2 3">
    <name type="scientific">Riccia fluitans</name>
    <dbReference type="NCBI Taxonomy" id="41844"/>
    <lineage>
        <taxon>Eukaryota</taxon>
        <taxon>Viridiplantae</taxon>
        <taxon>Streptophyta</taxon>
        <taxon>Embryophyta</taxon>
        <taxon>Marchantiophyta</taxon>
        <taxon>Marchantiopsida</taxon>
        <taxon>Marchantiidae</taxon>
        <taxon>Marchantiales</taxon>
        <taxon>Ricciaceae</taxon>
        <taxon>Riccia</taxon>
    </lineage>
</organism>
<dbReference type="Gene3D" id="3.30.420.10">
    <property type="entry name" value="Ribonuclease H-like superfamily/Ribonuclease H"/>
    <property type="match status" value="1"/>
</dbReference>
<gene>
    <name evidence="2" type="ORF">R1flu_028773</name>
</gene>
<comment type="caution">
    <text evidence="2">The sequence shown here is derived from an EMBL/GenBank/DDBJ whole genome shotgun (WGS) entry which is preliminary data.</text>
</comment>
<keyword evidence="3" id="KW-1185">Reference proteome</keyword>
<proteinExistence type="predicted"/>
<evidence type="ECO:0000313" key="3">
    <source>
        <dbReference type="Proteomes" id="UP001605036"/>
    </source>
</evidence>
<dbReference type="EMBL" id="JBHFFA010000008">
    <property type="protein sequence ID" value="KAL2610200.1"/>
    <property type="molecule type" value="Genomic_DNA"/>
</dbReference>
<sequence>MLHKVVNEHKRNWHFKLPSVLWAYRIAFKTHLGYSYYLTFGVQPRLPLEPNSTAPDDSSVYPYRIQAFLRQEVDREDAKNNIIHHQQQQQRWYQDNRPEMQYHVGDLILWYKGPVPARSGGKFRNRWFGPYVVTRVTPNNVVAFETLDGEPLERPVNVNRLKPYRSPDLPGVPLSPSSGSDQDPETSPNVPIASTS</sequence>
<accession>A0ABD1XMQ0</accession>
<evidence type="ECO:0000313" key="2">
    <source>
        <dbReference type="EMBL" id="KAL2610200.1"/>
    </source>
</evidence>
<name>A0ABD1XMQ0_9MARC</name>
<reference evidence="2 3" key="1">
    <citation type="submission" date="2024-09" db="EMBL/GenBank/DDBJ databases">
        <title>Chromosome-scale assembly of Riccia fluitans.</title>
        <authorList>
            <person name="Paukszto L."/>
            <person name="Sawicki J."/>
            <person name="Karawczyk K."/>
            <person name="Piernik-Szablinska J."/>
            <person name="Szczecinska M."/>
            <person name="Mazdziarz M."/>
        </authorList>
    </citation>
    <scope>NUCLEOTIDE SEQUENCE [LARGE SCALE GENOMIC DNA]</scope>
    <source>
        <strain evidence="2">Rf_01</strain>
        <tissue evidence="2">Aerial parts of the thallus</tissue>
    </source>
</reference>
<dbReference type="Proteomes" id="UP001605036">
    <property type="component" value="Unassembled WGS sequence"/>
</dbReference>
<dbReference type="InterPro" id="IPR036397">
    <property type="entry name" value="RNaseH_sf"/>
</dbReference>
<feature type="region of interest" description="Disordered" evidence="1">
    <location>
        <begin position="159"/>
        <end position="196"/>
    </location>
</feature>
<dbReference type="AlphaFoldDB" id="A0ABD1XMQ0"/>
<feature type="compositionally biased region" description="Polar residues" evidence="1">
    <location>
        <begin position="185"/>
        <end position="196"/>
    </location>
</feature>